<reference evidence="2 3" key="1">
    <citation type="submission" date="2019-09" db="EMBL/GenBank/DDBJ databases">
        <authorList>
            <person name="Chandra G."/>
            <person name="Truman W A."/>
        </authorList>
    </citation>
    <scope>NUCLEOTIDE SEQUENCE [LARGE SCALE GENOMIC DNA]</scope>
    <source>
        <strain evidence="2">PS896</strain>
    </source>
</reference>
<dbReference type="EMBL" id="CABVIN010000011">
    <property type="protein sequence ID" value="VVP53961.1"/>
    <property type="molecule type" value="Genomic_DNA"/>
</dbReference>
<sequence>MSQFRPSLNEWLTAEFWPQGTQPDAPKVYALLDGARDPHIESLVRSSGAEFSCLYAGELAPSLSAAAPYLLQLDPQQPYTWRLFEEGWGQSWGSFVIAPAHVSLDDLRSHFRTLLRVTDPDGNLLVFRFYDPRVLRVYLPTCTAQERAAMFGPASKLIAETSTGNSLIVYPADPAGGPAARVSGWPSADAVGQYGLAP</sequence>
<feature type="domain" description="DUF4123" evidence="1">
    <location>
        <begin position="28"/>
        <end position="148"/>
    </location>
</feature>
<organism evidence="2 3">
    <name type="scientific">Pseudomonas fluorescens</name>
    <dbReference type="NCBI Taxonomy" id="294"/>
    <lineage>
        <taxon>Bacteria</taxon>
        <taxon>Pseudomonadati</taxon>
        <taxon>Pseudomonadota</taxon>
        <taxon>Gammaproteobacteria</taxon>
        <taxon>Pseudomonadales</taxon>
        <taxon>Pseudomonadaceae</taxon>
        <taxon>Pseudomonas</taxon>
    </lineage>
</organism>
<proteinExistence type="predicted"/>
<dbReference type="InterPro" id="IPR025391">
    <property type="entry name" value="DUF4123"/>
</dbReference>
<dbReference type="Pfam" id="PF13503">
    <property type="entry name" value="DUF4123"/>
    <property type="match status" value="1"/>
</dbReference>
<accession>A0A5E7PWQ4</accession>
<dbReference type="RefSeq" id="WP_105709002.1">
    <property type="nucleotide sequence ID" value="NZ_CABVIN010000011.1"/>
</dbReference>
<gene>
    <name evidence="2" type="ORF">PS896_05553</name>
</gene>
<evidence type="ECO:0000313" key="3">
    <source>
        <dbReference type="Proteomes" id="UP000377224"/>
    </source>
</evidence>
<dbReference type="AlphaFoldDB" id="A0A5E7PWQ4"/>
<evidence type="ECO:0000313" key="2">
    <source>
        <dbReference type="EMBL" id="VVP53961.1"/>
    </source>
</evidence>
<name>A0A5E7PWQ4_PSEFL</name>
<protein>
    <recommendedName>
        <fullName evidence="1">DUF4123 domain-containing protein</fullName>
    </recommendedName>
</protein>
<dbReference type="Proteomes" id="UP000377224">
    <property type="component" value="Unassembled WGS sequence"/>
</dbReference>
<evidence type="ECO:0000259" key="1">
    <source>
        <dbReference type="Pfam" id="PF13503"/>
    </source>
</evidence>